<dbReference type="CDD" id="cd06897">
    <property type="entry name" value="PX_SNARE"/>
    <property type="match status" value="1"/>
</dbReference>
<dbReference type="PROSITE" id="PS50192">
    <property type="entry name" value="T_SNARE"/>
    <property type="match status" value="1"/>
</dbReference>
<feature type="domain" description="PX" evidence="3">
    <location>
        <begin position="13"/>
        <end position="136"/>
    </location>
</feature>
<accession>A0A5C5FLN8</accession>
<dbReference type="SUPFAM" id="SSF58038">
    <property type="entry name" value="SNARE fusion complex"/>
    <property type="match status" value="1"/>
</dbReference>
<dbReference type="PROSITE" id="PS50195">
    <property type="entry name" value="PX"/>
    <property type="match status" value="1"/>
</dbReference>
<gene>
    <name evidence="4" type="ORF">DMC30DRAFT_356623</name>
</gene>
<dbReference type="Pfam" id="PF00787">
    <property type="entry name" value="PX"/>
    <property type="match status" value="1"/>
</dbReference>
<protein>
    <submittedName>
        <fullName evidence="4">Syntaxin</fullName>
    </submittedName>
</protein>
<dbReference type="AlphaFoldDB" id="A0A5C5FLN8"/>
<feature type="compositionally biased region" description="Low complexity" evidence="1">
    <location>
        <begin position="248"/>
        <end position="265"/>
    </location>
</feature>
<dbReference type="Gene3D" id="3.30.1520.10">
    <property type="entry name" value="Phox-like domain"/>
    <property type="match status" value="1"/>
</dbReference>
<dbReference type="SUPFAM" id="SSF64268">
    <property type="entry name" value="PX domain"/>
    <property type="match status" value="1"/>
</dbReference>
<dbReference type="Proteomes" id="UP000311382">
    <property type="component" value="Unassembled WGS sequence"/>
</dbReference>
<evidence type="ECO:0000313" key="4">
    <source>
        <dbReference type="EMBL" id="TNY17783.1"/>
    </source>
</evidence>
<feature type="region of interest" description="Disordered" evidence="1">
    <location>
        <begin position="245"/>
        <end position="276"/>
    </location>
</feature>
<dbReference type="InterPro" id="IPR001683">
    <property type="entry name" value="PX_dom"/>
</dbReference>
<comment type="caution">
    <text evidence="4">The sequence shown here is derived from an EMBL/GenBank/DDBJ whole genome shotgun (WGS) entry which is preliminary data.</text>
</comment>
<proteinExistence type="predicted"/>
<dbReference type="CDD" id="cd15858">
    <property type="entry name" value="SNARE_VAM7"/>
    <property type="match status" value="1"/>
</dbReference>
<evidence type="ECO:0000259" key="3">
    <source>
        <dbReference type="PROSITE" id="PS50195"/>
    </source>
</evidence>
<dbReference type="InterPro" id="IPR000727">
    <property type="entry name" value="T_SNARE_dom"/>
</dbReference>
<evidence type="ECO:0000259" key="2">
    <source>
        <dbReference type="PROSITE" id="PS50192"/>
    </source>
</evidence>
<dbReference type="Gene3D" id="1.20.5.110">
    <property type="match status" value="1"/>
</dbReference>
<feature type="domain" description="T-SNARE coiled-coil homology" evidence="2">
    <location>
        <begin position="321"/>
        <end position="383"/>
    </location>
</feature>
<organism evidence="4 5">
    <name type="scientific">Rhodotorula diobovata</name>
    <dbReference type="NCBI Taxonomy" id="5288"/>
    <lineage>
        <taxon>Eukaryota</taxon>
        <taxon>Fungi</taxon>
        <taxon>Dikarya</taxon>
        <taxon>Basidiomycota</taxon>
        <taxon>Pucciniomycotina</taxon>
        <taxon>Microbotryomycetes</taxon>
        <taxon>Sporidiobolales</taxon>
        <taxon>Sporidiobolaceae</taxon>
        <taxon>Rhodotorula</taxon>
    </lineage>
</organism>
<keyword evidence="5" id="KW-1185">Reference proteome</keyword>
<dbReference type="SMART" id="SM00397">
    <property type="entry name" value="t_SNARE"/>
    <property type="match status" value="1"/>
</dbReference>
<dbReference type="STRING" id="5288.A0A5C5FLN8"/>
<name>A0A5C5FLN8_9BASI</name>
<dbReference type="InterPro" id="IPR036871">
    <property type="entry name" value="PX_dom_sf"/>
</dbReference>
<dbReference type="EMBL" id="SOZI01000175">
    <property type="protein sequence ID" value="TNY17783.1"/>
    <property type="molecule type" value="Genomic_DNA"/>
</dbReference>
<evidence type="ECO:0000256" key="1">
    <source>
        <dbReference type="SAM" id="MobiDB-lite"/>
    </source>
</evidence>
<sequence>MSFAAAKAATSDPIQSVSVPSYTRLTAKPDPHVAYTVAVSLPTRTYSIQQRYSAFAALHHELAASCGAPPPADLPPKHPGSWFLAPLAAARDLTDAQLDERRVGLERWLRAILADRDPRWRSSRAFKDFLAAPPEGNPAGAGAGGPDAGSRDWTATAWTAEHAAVEGSARTLRTTLDRRDAQLLASSSSAHATAKEAKTALVDLVRRIGDLARGLQVLAKDGITDGELQRRSALVQRLQGEVEELGRKAGSGPRAGAGRASANGAAQGGGDEPPTAARQALLGEASAGRAPARVLGAAAAASLETPETRPLDNGGIMQLQQQYMDEQDSKLEALTAALRRQRHLGEMINAELALQEDVLDQLDAGTDRVKGKMKDAQKQMKRL</sequence>
<reference evidence="4 5" key="1">
    <citation type="submission" date="2019-03" db="EMBL/GenBank/DDBJ databases">
        <title>Rhodosporidium diobovatum UCD-FST 08-225 genome sequencing, assembly, and annotation.</title>
        <authorList>
            <person name="Fakankun I.U."/>
            <person name="Fristensky B."/>
            <person name="Levin D.B."/>
        </authorList>
    </citation>
    <scope>NUCLEOTIDE SEQUENCE [LARGE SCALE GENOMIC DNA]</scope>
    <source>
        <strain evidence="4 5">UCD-FST 08-225</strain>
    </source>
</reference>
<dbReference type="OrthoDB" id="428895at2759"/>
<evidence type="ECO:0000313" key="5">
    <source>
        <dbReference type="Proteomes" id="UP000311382"/>
    </source>
</evidence>
<dbReference type="GO" id="GO:0035091">
    <property type="term" value="F:phosphatidylinositol binding"/>
    <property type="evidence" value="ECO:0007669"/>
    <property type="project" value="InterPro"/>
</dbReference>